<dbReference type="EMBL" id="MEUF01000045">
    <property type="protein sequence ID" value="OGC34382.1"/>
    <property type="molecule type" value="Genomic_DNA"/>
</dbReference>
<dbReference type="PIRSF" id="PIRSF033563">
    <property type="entry name" value="UCP033563"/>
    <property type="match status" value="1"/>
</dbReference>
<comment type="caution">
    <text evidence="1">The sequence shown here is derived from an EMBL/GenBank/DDBJ whole genome shotgun (WGS) entry which is preliminary data.</text>
</comment>
<protein>
    <recommendedName>
        <fullName evidence="3">DUF1015 domain-containing protein</fullName>
    </recommendedName>
</protein>
<organism evidence="1 2">
    <name type="scientific">candidate division WOR-1 bacterium RIFOXYB2_FULL_48_7</name>
    <dbReference type="NCBI Taxonomy" id="1802583"/>
    <lineage>
        <taxon>Bacteria</taxon>
        <taxon>Bacillati</taxon>
        <taxon>Saganbacteria</taxon>
    </lineage>
</organism>
<dbReference type="Pfam" id="PF06245">
    <property type="entry name" value="DUF1015"/>
    <property type="match status" value="1"/>
</dbReference>
<name>A0A1F4TNU3_UNCSA</name>
<evidence type="ECO:0008006" key="3">
    <source>
        <dbReference type="Google" id="ProtNLM"/>
    </source>
</evidence>
<proteinExistence type="predicted"/>
<evidence type="ECO:0000313" key="1">
    <source>
        <dbReference type="EMBL" id="OGC34382.1"/>
    </source>
</evidence>
<dbReference type="PANTHER" id="PTHR36454">
    <property type="entry name" value="LMO2823 PROTEIN"/>
    <property type="match status" value="1"/>
</dbReference>
<accession>A0A1F4TNU3</accession>
<sequence>MVKVFPFAGLSYNKKKLKKFNKVISPPYDVISPEEQAAYYKESDFNVVRLILGKEFPGDTEYNNRYVRAAAFMSGWLRHKILLLDDKPAFYVYEQRFSVGGKKYSRIGFIGIIRLEDMGKGKVYPHEETFPKAKLDRLQLMRATNANLDCIFSLYSDKKGKIDKVFRDAMRRKPLIDTKDPTGAVNRVWRLDNKSAINRLTNEMKDKPVFIADGHHRYEAAIRFKEEMKIRNTKFTEDEAYNHVMMYFTPLEGKGLVILPIHRVVRPMEFFDPIRFEQDLGIYFEVTPYPAKKTTNTNVRRKLLKDLQKAGETKHAFALYLGNYRYYLLILRTEELIDEMVEEEKPRAWKHLDVTILHYSVFDRLLGIGHETEDKVIYVKDDAEAFDLVDKKQAAMAFIMNATKIEEIIAVASDMEKMPHKSTYFYPKLTSGLIMRRFEHGEKVKA</sequence>
<dbReference type="PANTHER" id="PTHR36454:SF1">
    <property type="entry name" value="DUF1015 DOMAIN-CONTAINING PROTEIN"/>
    <property type="match status" value="1"/>
</dbReference>
<reference evidence="1 2" key="1">
    <citation type="journal article" date="2016" name="Nat. Commun.">
        <title>Thousands of microbial genomes shed light on interconnected biogeochemical processes in an aquifer system.</title>
        <authorList>
            <person name="Anantharaman K."/>
            <person name="Brown C.T."/>
            <person name="Hug L.A."/>
            <person name="Sharon I."/>
            <person name="Castelle C.J."/>
            <person name="Probst A.J."/>
            <person name="Thomas B.C."/>
            <person name="Singh A."/>
            <person name="Wilkins M.J."/>
            <person name="Karaoz U."/>
            <person name="Brodie E.L."/>
            <person name="Williams K.H."/>
            <person name="Hubbard S.S."/>
            <person name="Banfield J.F."/>
        </authorList>
    </citation>
    <scope>NUCLEOTIDE SEQUENCE [LARGE SCALE GENOMIC DNA]</scope>
</reference>
<evidence type="ECO:0000313" key="2">
    <source>
        <dbReference type="Proteomes" id="UP000178951"/>
    </source>
</evidence>
<dbReference type="AlphaFoldDB" id="A0A1F4TNU3"/>
<gene>
    <name evidence="1" type="ORF">A2311_06365</name>
</gene>
<dbReference type="InterPro" id="IPR008323">
    <property type="entry name" value="UCP033563"/>
</dbReference>
<dbReference type="Proteomes" id="UP000178951">
    <property type="component" value="Unassembled WGS sequence"/>
</dbReference>